<keyword evidence="3" id="KW-1185">Reference proteome</keyword>
<feature type="region of interest" description="Disordered" evidence="1">
    <location>
        <begin position="1"/>
        <end position="106"/>
    </location>
</feature>
<dbReference type="EMBL" id="KN838091">
    <property type="protein sequence ID" value="KIJ22582.1"/>
    <property type="molecule type" value="Genomic_DNA"/>
</dbReference>
<name>A0A0C9U0S6_SPHS4</name>
<protein>
    <submittedName>
        <fullName evidence="2">Uncharacterized protein</fullName>
    </submittedName>
</protein>
<evidence type="ECO:0000256" key="1">
    <source>
        <dbReference type="SAM" id="MobiDB-lite"/>
    </source>
</evidence>
<organism evidence="2 3">
    <name type="scientific">Sphaerobolus stellatus (strain SS14)</name>
    <dbReference type="NCBI Taxonomy" id="990650"/>
    <lineage>
        <taxon>Eukaryota</taxon>
        <taxon>Fungi</taxon>
        <taxon>Dikarya</taxon>
        <taxon>Basidiomycota</taxon>
        <taxon>Agaricomycotina</taxon>
        <taxon>Agaricomycetes</taxon>
        <taxon>Phallomycetidae</taxon>
        <taxon>Geastrales</taxon>
        <taxon>Sphaerobolaceae</taxon>
        <taxon>Sphaerobolus</taxon>
    </lineage>
</organism>
<dbReference type="AlphaFoldDB" id="A0A0C9U0S6"/>
<reference evidence="2 3" key="1">
    <citation type="submission" date="2014-06" db="EMBL/GenBank/DDBJ databases">
        <title>Evolutionary Origins and Diversification of the Mycorrhizal Mutualists.</title>
        <authorList>
            <consortium name="DOE Joint Genome Institute"/>
            <consortium name="Mycorrhizal Genomics Consortium"/>
            <person name="Kohler A."/>
            <person name="Kuo A."/>
            <person name="Nagy L.G."/>
            <person name="Floudas D."/>
            <person name="Copeland A."/>
            <person name="Barry K.W."/>
            <person name="Cichocki N."/>
            <person name="Veneault-Fourrey C."/>
            <person name="LaButti K."/>
            <person name="Lindquist E.A."/>
            <person name="Lipzen A."/>
            <person name="Lundell T."/>
            <person name="Morin E."/>
            <person name="Murat C."/>
            <person name="Riley R."/>
            <person name="Ohm R."/>
            <person name="Sun H."/>
            <person name="Tunlid A."/>
            <person name="Henrissat B."/>
            <person name="Grigoriev I.V."/>
            <person name="Hibbett D.S."/>
            <person name="Martin F."/>
        </authorList>
    </citation>
    <scope>NUCLEOTIDE SEQUENCE [LARGE SCALE GENOMIC DNA]</scope>
    <source>
        <strain evidence="2 3">SS14</strain>
    </source>
</reference>
<feature type="compositionally biased region" description="Basic residues" evidence="1">
    <location>
        <begin position="38"/>
        <end position="51"/>
    </location>
</feature>
<sequence>MANLAGTERSGGVRADLKKCKNANLTNKERIDNNRTLRPQHQHEHQHRHEHQHNTNTNASGHPTVGGCGSASAGWSGAPSHQWHPDSGLLSGRLPPKPVQPESRFS</sequence>
<proteinExistence type="predicted"/>
<evidence type="ECO:0000313" key="3">
    <source>
        <dbReference type="Proteomes" id="UP000054279"/>
    </source>
</evidence>
<dbReference type="HOGENOM" id="CLU_2224841_0_0_1"/>
<dbReference type="Proteomes" id="UP000054279">
    <property type="component" value="Unassembled WGS sequence"/>
</dbReference>
<gene>
    <name evidence="2" type="ORF">M422DRAFT_276962</name>
</gene>
<evidence type="ECO:0000313" key="2">
    <source>
        <dbReference type="EMBL" id="KIJ22582.1"/>
    </source>
</evidence>
<accession>A0A0C9U0S6</accession>